<keyword evidence="2" id="KW-0560">Oxidoreductase</keyword>
<comment type="similarity">
    <text evidence="1">Belongs to the short-chain dehydrogenases/reductases (SDR) family.</text>
</comment>
<dbReference type="FunFam" id="3.40.50.720:FF:000173">
    <property type="entry name" value="3-oxoacyl-[acyl-carrier protein] reductase"/>
    <property type="match status" value="1"/>
</dbReference>
<dbReference type="SUPFAM" id="SSF51735">
    <property type="entry name" value="NAD(P)-binding Rossmann-fold domains"/>
    <property type="match status" value="1"/>
</dbReference>
<evidence type="ECO:0000313" key="3">
    <source>
        <dbReference type="EMBL" id="RJQ84387.1"/>
    </source>
</evidence>
<dbReference type="RefSeq" id="WP_120024364.1">
    <property type="nucleotide sequence ID" value="NZ_QZFV01000087.1"/>
</dbReference>
<dbReference type="GO" id="GO:0030497">
    <property type="term" value="P:fatty acid elongation"/>
    <property type="evidence" value="ECO:0007669"/>
    <property type="project" value="TreeGrafter"/>
</dbReference>
<dbReference type="Pfam" id="PF13561">
    <property type="entry name" value="adh_short_C2"/>
    <property type="match status" value="1"/>
</dbReference>
<evidence type="ECO:0000313" key="4">
    <source>
        <dbReference type="Proteomes" id="UP000285112"/>
    </source>
</evidence>
<dbReference type="Proteomes" id="UP000285112">
    <property type="component" value="Unassembled WGS sequence"/>
</dbReference>
<dbReference type="GO" id="GO:0016616">
    <property type="term" value="F:oxidoreductase activity, acting on the CH-OH group of donors, NAD or NADP as acceptor"/>
    <property type="evidence" value="ECO:0007669"/>
    <property type="project" value="TreeGrafter"/>
</dbReference>
<dbReference type="AlphaFoldDB" id="A0A419I2X8"/>
<dbReference type="OrthoDB" id="20590at2"/>
<dbReference type="InterPro" id="IPR036291">
    <property type="entry name" value="NAD(P)-bd_dom_sf"/>
</dbReference>
<protein>
    <submittedName>
        <fullName evidence="3">SDR family oxidoreductase</fullName>
    </submittedName>
</protein>
<dbReference type="EMBL" id="QZFV01000087">
    <property type="protein sequence ID" value="RJQ84387.1"/>
    <property type="molecule type" value="Genomic_DNA"/>
</dbReference>
<keyword evidence="4" id="KW-1185">Reference proteome</keyword>
<dbReference type="PANTHER" id="PTHR42760:SF40">
    <property type="entry name" value="3-OXOACYL-[ACYL-CARRIER-PROTEIN] REDUCTASE, CHLOROPLASTIC"/>
    <property type="match status" value="1"/>
</dbReference>
<dbReference type="Gene3D" id="3.40.50.720">
    <property type="entry name" value="NAD(P)-binding Rossmann-like Domain"/>
    <property type="match status" value="1"/>
</dbReference>
<sequence>MTRTGGEVATGVLVVTGGSRGIGAKICELAAERGYAVVVNYSGDPAPAEAVAERVRAHGGPGLAVRADVADEQQVSALFTAAEALGPLVGVVNNAAITGNTPGRLDEQRADTVRRVLEVNVGGVFLCCREAVRRMSIKHGGAGGAIVNVSSTAARTGSAGEWVHYAASKAAVNTLSFGLAQEVADEGVRVNVVAPGLVETGLHEAAGLPDRIARIAPAIPLRRPGQPAEIAEAVLWLLSPAASYTVGAVLEVGGGR</sequence>
<dbReference type="PANTHER" id="PTHR42760">
    <property type="entry name" value="SHORT-CHAIN DEHYDROGENASES/REDUCTASES FAMILY MEMBER"/>
    <property type="match status" value="1"/>
</dbReference>
<reference evidence="3 4" key="1">
    <citation type="submission" date="2018-09" db="EMBL/GenBank/DDBJ databases">
        <title>YIM PH 21725 draft genome.</title>
        <authorList>
            <person name="Miao C."/>
        </authorList>
    </citation>
    <scope>NUCLEOTIDE SEQUENCE [LARGE SCALE GENOMIC DNA]</scope>
    <source>
        <strain evidence="4">YIM PH21725</strain>
    </source>
</reference>
<dbReference type="InterPro" id="IPR002347">
    <property type="entry name" value="SDR_fam"/>
</dbReference>
<dbReference type="PRINTS" id="PR00080">
    <property type="entry name" value="SDRFAMILY"/>
</dbReference>
<dbReference type="CDD" id="cd05233">
    <property type="entry name" value="SDR_c"/>
    <property type="match status" value="1"/>
</dbReference>
<proteinExistence type="inferred from homology"/>
<comment type="caution">
    <text evidence="3">The sequence shown here is derived from an EMBL/GenBank/DDBJ whole genome shotgun (WGS) entry which is preliminary data.</text>
</comment>
<organism evidence="3 4">
    <name type="scientific">Amycolatopsis panacis</name>
    <dbReference type="NCBI Taxonomy" id="2340917"/>
    <lineage>
        <taxon>Bacteria</taxon>
        <taxon>Bacillati</taxon>
        <taxon>Actinomycetota</taxon>
        <taxon>Actinomycetes</taxon>
        <taxon>Pseudonocardiales</taxon>
        <taxon>Pseudonocardiaceae</taxon>
        <taxon>Amycolatopsis</taxon>
    </lineage>
</organism>
<accession>A0A419I2X8</accession>
<dbReference type="PRINTS" id="PR00081">
    <property type="entry name" value="GDHRDH"/>
</dbReference>
<gene>
    <name evidence="3" type="ORF">D5S19_17285</name>
</gene>
<evidence type="ECO:0000256" key="1">
    <source>
        <dbReference type="ARBA" id="ARBA00006484"/>
    </source>
</evidence>
<evidence type="ECO:0000256" key="2">
    <source>
        <dbReference type="ARBA" id="ARBA00023002"/>
    </source>
</evidence>
<name>A0A419I2X8_9PSEU</name>